<evidence type="ECO:0000256" key="9">
    <source>
        <dbReference type="HAMAP-Rule" id="MF_00252"/>
    </source>
</evidence>
<evidence type="ECO:0000313" key="12">
    <source>
        <dbReference type="EMBL" id="SDK43349.1"/>
    </source>
</evidence>
<dbReference type="InterPro" id="IPR004364">
    <property type="entry name" value="Aa-tRNA-synt_II"/>
</dbReference>
<dbReference type="GO" id="GO:0005829">
    <property type="term" value="C:cytosol"/>
    <property type="evidence" value="ECO:0007669"/>
    <property type="project" value="TreeGrafter"/>
</dbReference>
<keyword evidence="9" id="KW-0963">Cytoplasm</keyword>
<feature type="binding site" evidence="9">
    <location>
        <position position="434"/>
    </location>
    <ligand>
        <name>Mg(2+)</name>
        <dbReference type="ChEBI" id="CHEBI:18420"/>
        <label>2</label>
    </ligand>
</feature>
<proteinExistence type="inferred from homology"/>
<dbReference type="InterPro" id="IPR044136">
    <property type="entry name" value="Lys-tRNA-ligase_II_N"/>
</dbReference>
<evidence type="ECO:0000256" key="3">
    <source>
        <dbReference type="ARBA" id="ARBA00022723"/>
    </source>
</evidence>
<keyword evidence="5 9" id="KW-0067">ATP-binding</keyword>
<comment type="similarity">
    <text evidence="1 9">Belongs to the class-II aminoacyl-tRNA synthetase family.</text>
</comment>
<feature type="binding site" evidence="9">
    <location>
        <position position="434"/>
    </location>
    <ligand>
        <name>Mg(2+)</name>
        <dbReference type="ChEBI" id="CHEBI:18420"/>
        <label>1</label>
    </ligand>
</feature>
<keyword evidence="4 9" id="KW-0547">Nucleotide-binding</keyword>
<keyword evidence="7 9" id="KW-0030">Aminoacyl-tRNA synthetase</keyword>
<keyword evidence="6 9" id="KW-0648">Protein biosynthesis</keyword>
<evidence type="ECO:0000256" key="4">
    <source>
        <dbReference type="ARBA" id="ARBA00022741"/>
    </source>
</evidence>
<dbReference type="AlphaFoldDB" id="A0A1G9BV52"/>
<dbReference type="InterPro" id="IPR045864">
    <property type="entry name" value="aa-tRNA-synth_II/BPL/LPL"/>
</dbReference>
<evidence type="ECO:0000256" key="2">
    <source>
        <dbReference type="ARBA" id="ARBA00022598"/>
    </source>
</evidence>
<dbReference type="EC" id="6.1.1.6" evidence="9"/>
<dbReference type="PRINTS" id="PR00982">
    <property type="entry name" value="TRNASYNTHLYS"/>
</dbReference>
<sequence length="532" mass="61880">MRPDRPGRAANRVYGRRMNGAVYTMSDIDQLCFDTTKINKLQELRERGVTVYPYTFERKETISEIKERFREIGHEKSEEEVKTAGRIYVVREHGKTIFADLGDSEGRIQLYLRKNDLGEEQFNLFRQYVDAGDIIGVVGHVFRTKMGEITIWVDRFEFLTKSICPLPEKFHGLKNVETRYRQRYLDLIMNDESRETFRTRSRIISLLRQYLFTRDYLEFETPTLQPIYGGANARPFTTHHHALNQKLYLRIAPELYLKRLVVGGFEKVFEIAKNFRNEDIDTNHNPEFSMVEIYEAYRDYNDMMNLTEELITYLVTEVHGKTTCSFAGYDLDFTRPWRRLTMEEAVREYAGIDVMTMSLEELRAFGLEHCVEGCESATTRGEYLVLFFEHFCEKELIQPTFVYDFPIENSPLAKKHRSKEGFTERFELFIAGMEMANGFSELNDPLDQKGRLELQDAKRRRGDLEAQMIDYDFINALGYGMPPTGGVGIGIDRLVMLITGKDSIKEVLLFPQMKTAVPGPNGSEPEEKSGEE</sequence>
<dbReference type="InterPro" id="IPR006195">
    <property type="entry name" value="aa-tRNA-synth_II"/>
</dbReference>
<evidence type="ECO:0000259" key="11">
    <source>
        <dbReference type="PROSITE" id="PS50862"/>
    </source>
</evidence>
<dbReference type="GO" id="GO:0000049">
    <property type="term" value="F:tRNA binding"/>
    <property type="evidence" value="ECO:0007669"/>
    <property type="project" value="TreeGrafter"/>
</dbReference>
<gene>
    <name evidence="9" type="primary">lysS</name>
    <name evidence="12" type="ORF">SAMN04488571_11119</name>
</gene>
<reference evidence="12 13" key="1">
    <citation type="submission" date="2016-10" db="EMBL/GenBank/DDBJ databases">
        <authorList>
            <person name="Varghese N."/>
            <person name="Submissions S."/>
        </authorList>
    </citation>
    <scope>NUCLEOTIDE SEQUENCE [LARGE SCALE GENOMIC DNA]</scope>
    <source>
        <strain evidence="12 13">DSM 2373</strain>
    </source>
</reference>
<dbReference type="InterPro" id="IPR004365">
    <property type="entry name" value="NA-bd_OB_tRNA"/>
</dbReference>
<organism evidence="12 13">
    <name type="scientific">Methanoculleus thermophilus</name>
    <dbReference type="NCBI Taxonomy" id="2200"/>
    <lineage>
        <taxon>Archaea</taxon>
        <taxon>Methanobacteriati</taxon>
        <taxon>Methanobacteriota</taxon>
        <taxon>Stenosarchaea group</taxon>
        <taxon>Methanomicrobia</taxon>
        <taxon>Methanomicrobiales</taxon>
        <taxon>Methanomicrobiaceae</taxon>
        <taxon>Methanoculleus</taxon>
    </lineage>
</organism>
<feature type="domain" description="Aminoacyl-transfer RNA synthetases class-II family profile" evidence="11">
    <location>
        <begin position="197"/>
        <end position="511"/>
    </location>
</feature>
<evidence type="ECO:0000313" key="13">
    <source>
        <dbReference type="Proteomes" id="UP000326500"/>
    </source>
</evidence>
<dbReference type="PANTHER" id="PTHR42918">
    <property type="entry name" value="LYSYL-TRNA SYNTHETASE"/>
    <property type="match status" value="1"/>
</dbReference>
<keyword evidence="2 9" id="KW-0436">Ligase</keyword>
<protein>
    <recommendedName>
        <fullName evidence="9">Lysine--tRNA ligase</fullName>
        <ecNumber evidence="9">6.1.1.6</ecNumber>
    </recommendedName>
    <alternativeName>
        <fullName evidence="9">Lysyl-tRNA synthetase</fullName>
        <shortName evidence="9">LysRS</shortName>
    </alternativeName>
</protein>
<dbReference type="STRING" id="2200.GCA_001571405_00725"/>
<evidence type="ECO:0000256" key="8">
    <source>
        <dbReference type="ARBA" id="ARBA00048573"/>
    </source>
</evidence>
<dbReference type="CDD" id="cd00775">
    <property type="entry name" value="LysRS_core"/>
    <property type="match status" value="1"/>
</dbReference>
<dbReference type="InterPro" id="IPR002313">
    <property type="entry name" value="Lys-tRNA-ligase_II"/>
</dbReference>
<comment type="subcellular location">
    <subcellularLocation>
        <location evidence="9">Cytoplasm</location>
    </subcellularLocation>
</comment>
<dbReference type="InterPro" id="IPR012340">
    <property type="entry name" value="NA-bd_OB-fold"/>
</dbReference>
<dbReference type="PANTHER" id="PTHR42918:SF15">
    <property type="entry name" value="LYSINE--TRNA LIGASE, CHLOROPLASTIC_MITOCHONDRIAL"/>
    <property type="match status" value="1"/>
</dbReference>
<evidence type="ECO:0000256" key="6">
    <source>
        <dbReference type="ARBA" id="ARBA00022917"/>
    </source>
</evidence>
<dbReference type="GO" id="GO:0004824">
    <property type="term" value="F:lysine-tRNA ligase activity"/>
    <property type="evidence" value="ECO:0007669"/>
    <property type="project" value="UniProtKB-UniRule"/>
</dbReference>
<dbReference type="NCBIfam" id="NF001756">
    <property type="entry name" value="PRK00484.1"/>
    <property type="match status" value="1"/>
</dbReference>
<evidence type="ECO:0000256" key="7">
    <source>
        <dbReference type="ARBA" id="ARBA00023146"/>
    </source>
</evidence>
<dbReference type="InterPro" id="IPR018149">
    <property type="entry name" value="Lys-tRNA-synth_II_C"/>
</dbReference>
<comment type="cofactor">
    <cofactor evidence="9 10">
        <name>Mg(2+)</name>
        <dbReference type="ChEBI" id="CHEBI:18420"/>
    </cofactor>
    <text evidence="9 10">Binds 3 Mg(2+) ions per subunit.</text>
</comment>
<keyword evidence="13" id="KW-1185">Reference proteome</keyword>
<comment type="subunit">
    <text evidence="9">Homodimer.</text>
</comment>
<dbReference type="GO" id="GO:0006430">
    <property type="term" value="P:lysyl-tRNA aminoacylation"/>
    <property type="evidence" value="ECO:0007669"/>
    <property type="project" value="UniProtKB-UniRule"/>
</dbReference>
<dbReference type="Proteomes" id="UP000326500">
    <property type="component" value="Unassembled WGS sequence"/>
</dbReference>
<keyword evidence="9 10" id="KW-0460">Magnesium</keyword>
<dbReference type="CDD" id="cd04322">
    <property type="entry name" value="LysRS_N"/>
    <property type="match status" value="1"/>
</dbReference>
<dbReference type="EMBL" id="FNFT01000011">
    <property type="protein sequence ID" value="SDK43349.1"/>
    <property type="molecule type" value="Genomic_DNA"/>
</dbReference>
<accession>A0A1G9BV52</accession>
<evidence type="ECO:0000256" key="5">
    <source>
        <dbReference type="ARBA" id="ARBA00022840"/>
    </source>
</evidence>
<dbReference type="Gene3D" id="3.30.930.10">
    <property type="entry name" value="Bira Bifunctional Protein, Domain 2"/>
    <property type="match status" value="1"/>
</dbReference>
<name>A0A1G9BV52_9EURY</name>
<dbReference type="PROSITE" id="PS50862">
    <property type="entry name" value="AA_TRNA_LIGASE_II"/>
    <property type="match status" value="1"/>
</dbReference>
<dbReference type="FunFam" id="2.40.50.140:FF:000024">
    <property type="entry name" value="Lysine--tRNA ligase"/>
    <property type="match status" value="1"/>
</dbReference>
<comment type="catalytic activity">
    <reaction evidence="8 9 10">
        <text>tRNA(Lys) + L-lysine + ATP = L-lysyl-tRNA(Lys) + AMP + diphosphate</text>
        <dbReference type="Rhea" id="RHEA:20792"/>
        <dbReference type="Rhea" id="RHEA-COMP:9696"/>
        <dbReference type="Rhea" id="RHEA-COMP:9697"/>
        <dbReference type="ChEBI" id="CHEBI:30616"/>
        <dbReference type="ChEBI" id="CHEBI:32551"/>
        <dbReference type="ChEBI" id="CHEBI:33019"/>
        <dbReference type="ChEBI" id="CHEBI:78442"/>
        <dbReference type="ChEBI" id="CHEBI:78529"/>
        <dbReference type="ChEBI" id="CHEBI:456215"/>
        <dbReference type="EC" id="6.1.1.6"/>
    </reaction>
</comment>
<dbReference type="Gene3D" id="2.40.50.140">
    <property type="entry name" value="Nucleic acid-binding proteins"/>
    <property type="match status" value="1"/>
</dbReference>
<dbReference type="SUPFAM" id="SSF55681">
    <property type="entry name" value="Class II aaRS and biotin synthetases"/>
    <property type="match status" value="1"/>
</dbReference>
<dbReference type="NCBIfam" id="TIGR00499">
    <property type="entry name" value="lysS_bact"/>
    <property type="match status" value="1"/>
</dbReference>
<dbReference type="SUPFAM" id="SSF50249">
    <property type="entry name" value="Nucleic acid-binding proteins"/>
    <property type="match status" value="1"/>
</dbReference>
<evidence type="ECO:0000256" key="1">
    <source>
        <dbReference type="ARBA" id="ARBA00008226"/>
    </source>
</evidence>
<dbReference type="Pfam" id="PF00152">
    <property type="entry name" value="tRNA-synt_2"/>
    <property type="match status" value="1"/>
</dbReference>
<evidence type="ECO:0000256" key="10">
    <source>
        <dbReference type="RuleBase" id="RU000336"/>
    </source>
</evidence>
<dbReference type="GO" id="GO:0005524">
    <property type="term" value="F:ATP binding"/>
    <property type="evidence" value="ECO:0007669"/>
    <property type="project" value="UniProtKB-UniRule"/>
</dbReference>
<dbReference type="Pfam" id="PF01336">
    <property type="entry name" value="tRNA_anti-codon"/>
    <property type="match status" value="1"/>
</dbReference>
<feature type="binding site" evidence="9">
    <location>
        <position position="427"/>
    </location>
    <ligand>
        <name>Mg(2+)</name>
        <dbReference type="ChEBI" id="CHEBI:18420"/>
        <label>1</label>
    </ligand>
</feature>
<dbReference type="GO" id="GO:0000287">
    <property type="term" value="F:magnesium ion binding"/>
    <property type="evidence" value="ECO:0007669"/>
    <property type="project" value="UniProtKB-UniRule"/>
</dbReference>
<keyword evidence="3 9" id="KW-0479">Metal-binding</keyword>
<dbReference type="HAMAP" id="MF_00252">
    <property type="entry name" value="Lys_tRNA_synth_class2"/>
    <property type="match status" value="1"/>
</dbReference>